<dbReference type="EMBL" id="LUAX01000001">
    <property type="protein sequence ID" value="OAN00023.1"/>
    <property type="molecule type" value="Genomic_DNA"/>
</dbReference>
<dbReference type="AlphaFoldDB" id="A0A178JCZ2"/>
<sequence>MIKKSSGVFLKAKVCAVGFFFTFAFIYSSFSLNWTAMLVFILLSTFFLFDIDVRKLAMNNRSFRLFIVLLSLLCLVVVVGCVLLELESKVVFVSLGCISFVYYGLLMKHLTQQLKGHTP</sequence>
<evidence type="ECO:0000313" key="5">
    <source>
        <dbReference type="Proteomes" id="UP001150001"/>
    </source>
</evidence>
<keyword evidence="1" id="KW-1133">Transmembrane helix</keyword>
<feature type="transmembrane region" description="Helical" evidence="1">
    <location>
        <begin position="65"/>
        <end position="84"/>
    </location>
</feature>
<reference evidence="2" key="2">
    <citation type="submission" date="2022-11" db="EMBL/GenBank/DDBJ databases">
        <title>Role of the vibriolysin VemA secreted by the emergent pathogen Vibrio europaeus in the colonization of Manila clam mucus.</title>
        <authorList>
            <person name="Martinez C."/>
            <person name="Rodriguez S."/>
            <person name="Vences A."/>
            <person name="Barja J.L."/>
            <person name="Toranzo A.E."/>
            <person name="Dubert J."/>
        </authorList>
    </citation>
    <scope>NUCLEOTIDE SEQUENCE</scope>
    <source>
        <strain evidence="2">3454</strain>
    </source>
</reference>
<feature type="transmembrane region" description="Helical" evidence="1">
    <location>
        <begin position="90"/>
        <end position="106"/>
    </location>
</feature>
<evidence type="ECO:0000313" key="2">
    <source>
        <dbReference type="EMBL" id="MDC5742993.1"/>
    </source>
</evidence>
<reference evidence="3 4" key="1">
    <citation type="submission" date="2016-03" db="EMBL/GenBank/DDBJ databases">
        <title>Draft genome sequence of the Vibrio tubiashii subs. europaeus.</title>
        <authorList>
            <person name="Spinard E."/>
            <person name="Dubert J."/>
            <person name="Nelson D.R."/>
            <person name="Barja J.L."/>
        </authorList>
    </citation>
    <scope>NUCLEOTIDE SEQUENCE [LARGE SCALE GENOMIC DNA]</scope>
    <source>
        <strain evidence="4">PP-638</strain>
        <strain evidence="3">PP2-638</strain>
    </source>
</reference>
<name>A0A178JCZ2_9VIBR</name>
<protein>
    <submittedName>
        <fullName evidence="3">Uncharacterized protein</fullName>
    </submittedName>
</protein>
<evidence type="ECO:0000256" key="1">
    <source>
        <dbReference type="SAM" id="Phobius"/>
    </source>
</evidence>
<organism evidence="3 4">
    <name type="scientific">Vibrio europaeus</name>
    <dbReference type="NCBI Taxonomy" id="300876"/>
    <lineage>
        <taxon>Bacteria</taxon>
        <taxon>Pseudomonadati</taxon>
        <taxon>Pseudomonadota</taxon>
        <taxon>Gammaproteobacteria</taxon>
        <taxon>Vibrionales</taxon>
        <taxon>Vibrionaceae</taxon>
        <taxon>Vibrio</taxon>
        <taxon>Vibrio oreintalis group</taxon>
    </lineage>
</organism>
<keyword evidence="1" id="KW-0472">Membrane</keyword>
<dbReference type="RefSeq" id="WP_069665984.1">
    <property type="nucleotide sequence ID" value="NZ_JAPFIM010000008.1"/>
</dbReference>
<keyword evidence="1" id="KW-0812">Transmembrane</keyword>
<dbReference type="EMBL" id="JAPFIT010000031">
    <property type="protein sequence ID" value="MDC5742993.1"/>
    <property type="molecule type" value="Genomic_DNA"/>
</dbReference>
<dbReference type="Proteomes" id="UP000094761">
    <property type="component" value="Unassembled WGS sequence"/>
</dbReference>
<feature type="transmembrane region" description="Helical" evidence="1">
    <location>
        <begin position="36"/>
        <end position="53"/>
    </location>
</feature>
<evidence type="ECO:0000313" key="3">
    <source>
        <dbReference type="EMBL" id="OAN00023.1"/>
    </source>
</evidence>
<feature type="transmembrane region" description="Helical" evidence="1">
    <location>
        <begin position="12"/>
        <end position="30"/>
    </location>
</feature>
<proteinExistence type="predicted"/>
<dbReference type="Proteomes" id="UP001150001">
    <property type="component" value="Unassembled WGS sequence"/>
</dbReference>
<comment type="caution">
    <text evidence="3">The sequence shown here is derived from an EMBL/GenBank/DDBJ whole genome shotgun (WGS) entry which is preliminary data.</text>
</comment>
<keyword evidence="5" id="KW-1185">Reference proteome</keyword>
<accession>A0A178JCZ2</accession>
<dbReference type="GeneID" id="78074560"/>
<gene>
    <name evidence="3" type="ORF">AZ468_02560</name>
    <name evidence="2" type="ORF">OPW20_23320</name>
</gene>
<evidence type="ECO:0000313" key="4">
    <source>
        <dbReference type="Proteomes" id="UP000094761"/>
    </source>
</evidence>